<dbReference type="InParanoid" id="A0A1B1YX27"/>
<evidence type="ECO:0000259" key="4">
    <source>
        <dbReference type="Pfam" id="PF03865"/>
    </source>
</evidence>
<keyword evidence="2" id="KW-0812">Transmembrane</keyword>
<dbReference type="STRING" id="1810504.PG2T_13950"/>
<gene>
    <name evidence="6" type="ORF">PG2T_13950</name>
</gene>
<reference evidence="7" key="1">
    <citation type="submission" date="2016-03" db="EMBL/GenBank/DDBJ databases">
        <title>Complete genome sequence of Solimmundus cernigliae, representing a novel lineage of polycyclic aromatic hydrocarbon degraders within the Gammaproteobacteria.</title>
        <authorList>
            <person name="Singleton D.R."/>
            <person name="Dickey A.N."/>
            <person name="Scholl E.H."/>
            <person name="Wright F.A."/>
            <person name="Aitken M.D."/>
        </authorList>
    </citation>
    <scope>NUCLEOTIDE SEQUENCE [LARGE SCALE GENOMIC DNA]</scope>
    <source>
        <strain evidence="7">TR3.2</strain>
    </source>
</reference>
<dbReference type="InterPro" id="IPR013686">
    <property type="entry name" value="Polypept-transport_assoc_ShlB"/>
</dbReference>
<keyword evidence="1" id="KW-0472">Membrane</keyword>
<keyword evidence="7" id="KW-1185">Reference proteome</keyword>
<evidence type="ECO:0008006" key="8">
    <source>
        <dbReference type="Google" id="ProtNLM"/>
    </source>
</evidence>
<keyword evidence="1" id="KW-1134">Transmembrane beta strand</keyword>
<dbReference type="KEGG" id="gbi:PG2T_13950"/>
<dbReference type="Pfam" id="PF08479">
    <property type="entry name" value="POTRA_2"/>
    <property type="match status" value="1"/>
</dbReference>
<dbReference type="GO" id="GO:0008320">
    <property type="term" value="F:protein transmembrane transporter activity"/>
    <property type="evidence" value="ECO:0007669"/>
    <property type="project" value="TreeGrafter"/>
</dbReference>
<dbReference type="PANTHER" id="PTHR34597">
    <property type="entry name" value="SLR1661 PROTEIN"/>
    <property type="match status" value="1"/>
</dbReference>
<dbReference type="Pfam" id="PF03865">
    <property type="entry name" value="ShlB"/>
    <property type="match status" value="1"/>
</dbReference>
<dbReference type="InterPro" id="IPR051544">
    <property type="entry name" value="TPS_OM_transporter"/>
</dbReference>
<evidence type="ECO:0000313" key="7">
    <source>
        <dbReference type="Proteomes" id="UP000092952"/>
    </source>
</evidence>
<proteinExistence type="predicted"/>
<evidence type="ECO:0000256" key="1">
    <source>
        <dbReference type="ARBA" id="ARBA00022452"/>
    </source>
</evidence>
<organism evidence="6 7">
    <name type="scientific">Immundisolibacter cernigliae</name>
    <dbReference type="NCBI Taxonomy" id="1810504"/>
    <lineage>
        <taxon>Bacteria</taxon>
        <taxon>Pseudomonadati</taxon>
        <taxon>Pseudomonadota</taxon>
        <taxon>Gammaproteobacteria</taxon>
        <taxon>Immundisolibacterales</taxon>
        <taxon>Immundisolibacteraceae</taxon>
        <taxon>Immundisolibacter</taxon>
    </lineage>
</organism>
<dbReference type="Gene3D" id="2.40.160.50">
    <property type="entry name" value="membrane protein fhac: a member of the omp85/tpsb transporter family"/>
    <property type="match status" value="1"/>
</dbReference>
<evidence type="ECO:0000256" key="3">
    <source>
        <dbReference type="ARBA" id="ARBA00023237"/>
    </source>
</evidence>
<keyword evidence="3" id="KW-0998">Cell outer membrane</keyword>
<feature type="domain" description="Polypeptide-transport-associated ShlB-type" evidence="5">
    <location>
        <begin position="2"/>
        <end position="68"/>
    </location>
</feature>
<dbReference type="PANTHER" id="PTHR34597:SF6">
    <property type="entry name" value="BLR6126 PROTEIN"/>
    <property type="match status" value="1"/>
</dbReference>
<evidence type="ECO:0000313" key="6">
    <source>
        <dbReference type="EMBL" id="ANX05173.1"/>
    </source>
</evidence>
<dbReference type="InterPro" id="IPR005565">
    <property type="entry name" value="Hemolysn_activator_HlyB_C"/>
</dbReference>
<dbReference type="Gene3D" id="3.10.20.310">
    <property type="entry name" value="membrane protein fhac"/>
    <property type="match status" value="1"/>
</dbReference>
<protein>
    <recommendedName>
        <fullName evidence="8">POTRA domain-containing protein</fullName>
    </recommendedName>
</protein>
<dbReference type="AlphaFoldDB" id="A0A1B1YX27"/>
<sequence>MNGNSLLPQTTIEKVVYPFLGPDRSFEDVDAVRGALEEAYAEAGYRTVAVNLPQQEVRGGVVQIEVVERPVGRLRVSGARYFSPERMKAAVPALAEGTVPHFPTVQQQLDRLRGNPDREFFQVLREGRSEDEVEVELKVKDRSPLHGTLSLNDRYSANTERLRSTVSLRYDNLWQREHGAGLTWITAPQSPADATVFVATYRLPFGGDRRVLALYAVHSESDVAALGGVGVIGNGDIFGARWALPLGGDASFWHSLTLGVDYKKFDETLNLLGADAVNTPIGYTPFLAEYSATRRDEPGFWQGTVALHFAPRGLLGNDEAEFADKRFNAKPNFVYLNTGIERQRRLPGGFGLNLSIDGQLADAPLISNEQYAAGGADTVRGYLEAEELGDRGVRGGIELSRPIGGVPGIDELIALSFVEGARLWTVDALPGQDDRLQLASAGVGLRLKLRKQLSTAVDFALPLTDASTTQAGDWRWLFALDYAF</sequence>
<dbReference type="EMBL" id="CP014671">
    <property type="protein sequence ID" value="ANX05173.1"/>
    <property type="molecule type" value="Genomic_DNA"/>
</dbReference>
<name>A0A1B1YX27_9GAMM</name>
<dbReference type="GO" id="GO:0046819">
    <property type="term" value="P:protein secretion by the type V secretion system"/>
    <property type="evidence" value="ECO:0007669"/>
    <property type="project" value="TreeGrafter"/>
</dbReference>
<accession>A0A1B1YX27</accession>
<evidence type="ECO:0000256" key="2">
    <source>
        <dbReference type="ARBA" id="ARBA00022692"/>
    </source>
</evidence>
<dbReference type="Proteomes" id="UP000092952">
    <property type="component" value="Chromosome"/>
</dbReference>
<dbReference type="GO" id="GO:0098046">
    <property type="term" value="C:type V protein secretion system complex"/>
    <property type="evidence" value="ECO:0007669"/>
    <property type="project" value="TreeGrafter"/>
</dbReference>
<feature type="domain" description="Haemolysin activator HlyB C-terminal" evidence="4">
    <location>
        <begin position="134"/>
        <end position="407"/>
    </location>
</feature>
<evidence type="ECO:0000259" key="5">
    <source>
        <dbReference type="Pfam" id="PF08479"/>
    </source>
</evidence>